<name>A0ABU7UZ07_9GAMM</name>
<protein>
    <submittedName>
        <fullName evidence="2">Glycosyltransferase</fullName>
        <ecNumber evidence="2">2.4.-.-</ecNumber>
    </submittedName>
</protein>
<comment type="caution">
    <text evidence="2">The sequence shown here is derived from an EMBL/GenBank/DDBJ whole genome shotgun (WGS) entry which is preliminary data.</text>
</comment>
<dbReference type="Pfam" id="PF00535">
    <property type="entry name" value="Glycos_transf_2"/>
    <property type="match status" value="1"/>
</dbReference>
<keyword evidence="3" id="KW-1185">Reference proteome</keyword>
<dbReference type="EC" id="2.4.-.-" evidence="2"/>
<keyword evidence="2" id="KW-0328">Glycosyltransferase</keyword>
<reference evidence="2 3" key="1">
    <citation type="submission" date="2024-01" db="EMBL/GenBank/DDBJ databases">
        <title>Novel species of the genus Luteimonas isolated from rivers.</title>
        <authorList>
            <person name="Lu H."/>
        </authorList>
    </citation>
    <scope>NUCLEOTIDE SEQUENCE [LARGE SCALE GENOMIC DNA]</scope>
    <source>
        <strain evidence="2 3">FXH3W</strain>
    </source>
</reference>
<evidence type="ECO:0000313" key="3">
    <source>
        <dbReference type="Proteomes" id="UP001356170"/>
    </source>
</evidence>
<evidence type="ECO:0000259" key="1">
    <source>
        <dbReference type="Pfam" id="PF00535"/>
    </source>
</evidence>
<gene>
    <name evidence="2" type="ORF">V3390_03375</name>
</gene>
<accession>A0ABU7UZ07</accession>
<proteinExistence type="predicted"/>
<dbReference type="InterPro" id="IPR001173">
    <property type="entry name" value="Glyco_trans_2-like"/>
</dbReference>
<evidence type="ECO:0000313" key="2">
    <source>
        <dbReference type="EMBL" id="MEF2155273.1"/>
    </source>
</evidence>
<dbReference type="Gene3D" id="3.90.550.10">
    <property type="entry name" value="Spore Coat Polysaccharide Biosynthesis Protein SpsA, Chain A"/>
    <property type="match status" value="1"/>
</dbReference>
<dbReference type="SUPFAM" id="SSF53448">
    <property type="entry name" value="Nucleotide-diphospho-sugar transferases"/>
    <property type="match status" value="1"/>
</dbReference>
<sequence length="242" mass="26707">MSEVDPGLSIVLTLHREALTAAASLNSVINSARASHCRHEIIISLDCADSETIRVARDFSATHEHTILNVVNFGDPAGSRNSAVGQCSGKYLAIVDGDDLVSLNYFAKHLHEADRLGPGYLIRPELIVTFGEELSFHTQYDERNGEVSRALIFGTNPWASPALGFKEVFQAVPYSLTHANGFGYEDWSWNCELKARGYRNAVANQTAYFYRRKSAAASRNSSSNDSMSILPPNSLFEIRFSE</sequence>
<dbReference type="InterPro" id="IPR029044">
    <property type="entry name" value="Nucleotide-diphossugar_trans"/>
</dbReference>
<keyword evidence="2" id="KW-0808">Transferase</keyword>
<feature type="domain" description="Glycosyltransferase 2-like" evidence="1">
    <location>
        <begin position="9"/>
        <end position="119"/>
    </location>
</feature>
<dbReference type="RefSeq" id="WP_331703345.1">
    <property type="nucleotide sequence ID" value="NZ_JAZHBO010000001.1"/>
</dbReference>
<dbReference type="Proteomes" id="UP001356170">
    <property type="component" value="Unassembled WGS sequence"/>
</dbReference>
<dbReference type="GO" id="GO:0016757">
    <property type="term" value="F:glycosyltransferase activity"/>
    <property type="evidence" value="ECO:0007669"/>
    <property type="project" value="UniProtKB-KW"/>
</dbReference>
<dbReference type="CDD" id="cd00761">
    <property type="entry name" value="Glyco_tranf_GTA_type"/>
    <property type="match status" value="1"/>
</dbReference>
<dbReference type="EMBL" id="JAZHBO010000001">
    <property type="protein sequence ID" value="MEF2155273.1"/>
    <property type="molecule type" value="Genomic_DNA"/>
</dbReference>
<organism evidence="2 3">
    <name type="scientific">Aquilutibacter rugosus</name>
    <dbReference type="NCBI Taxonomy" id="3115820"/>
    <lineage>
        <taxon>Bacteria</taxon>
        <taxon>Pseudomonadati</taxon>
        <taxon>Pseudomonadota</taxon>
        <taxon>Gammaproteobacteria</taxon>
        <taxon>Lysobacterales</taxon>
        <taxon>Lysobacteraceae</taxon>
        <taxon>Aquilutibacter</taxon>
    </lineage>
</organism>